<evidence type="ECO:0000256" key="3">
    <source>
        <dbReference type="ARBA" id="ARBA00022723"/>
    </source>
</evidence>
<evidence type="ECO:0000256" key="7">
    <source>
        <dbReference type="ARBA" id="ARBA00022884"/>
    </source>
</evidence>
<dbReference type="GO" id="GO:0051607">
    <property type="term" value="P:defense response to virus"/>
    <property type="evidence" value="ECO:0007669"/>
    <property type="project" value="UniProtKB-UniRule"/>
</dbReference>
<dbReference type="NCBIfam" id="TIGR01865">
    <property type="entry name" value="cas_Csn1"/>
    <property type="match status" value="1"/>
</dbReference>
<comment type="cofactor">
    <cofactor evidence="1">
        <name>Mg(2+)</name>
        <dbReference type="ChEBI" id="CHEBI:18420"/>
    </cofactor>
</comment>
<evidence type="ECO:0000256" key="8">
    <source>
        <dbReference type="ARBA" id="ARBA00023118"/>
    </source>
</evidence>
<dbReference type="GO" id="GO:0004519">
    <property type="term" value="F:endonuclease activity"/>
    <property type="evidence" value="ECO:0007669"/>
    <property type="project" value="UniProtKB-UniRule"/>
</dbReference>
<name>A0AAW9R518_9GAMM</name>
<dbReference type="GO" id="GO:0003677">
    <property type="term" value="F:DNA binding"/>
    <property type="evidence" value="ECO:0007669"/>
    <property type="project" value="UniProtKB-UniRule"/>
</dbReference>
<organism evidence="15 16">
    <name type="scientific">Denitratimonas tolerans</name>
    <dbReference type="NCBI Taxonomy" id="1338420"/>
    <lineage>
        <taxon>Bacteria</taxon>
        <taxon>Pseudomonadati</taxon>
        <taxon>Pseudomonadota</taxon>
        <taxon>Gammaproteobacteria</taxon>
        <taxon>Lysobacterales</taxon>
        <taxon>Lysobacteraceae</taxon>
        <taxon>Denitratimonas</taxon>
    </lineage>
</organism>
<evidence type="ECO:0000256" key="9">
    <source>
        <dbReference type="ARBA" id="ARBA00023125"/>
    </source>
</evidence>
<feature type="domain" description="HNH Cas9-type" evidence="14">
    <location>
        <begin position="556"/>
        <end position="716"/>
    </location>
</feature>
<keyword evidence="8 12" id="KW-0051">Antiviral defense</keyword>
<dbReference type="PROSITE" id="PS51749">
    <property type="entry name" value="HNH_CAS9"/>
    <property type="match status" value="1"/>
</dbReference>
<keyword evidence="6" id="KW-0460">Magnesium</keyword>
<evidence type="ECO:0000256" key="11">
    <source>
        <dbReference type="ARBA" id="ARBA00046380"/>
    </source>
</evidence>
<dbReference type="GO" id="GO:0046872">
    <property type="term" value="F:metal ion binding"/>
    <property type="evidence" value="ECO:0007669"/>
    <property type="project" value="UniProtKB-UniRule"/>
</dbReference>
<reference evidence="15 16" key="1">
    <citation type="journal article" date="2016" name="Antonie Van Leeuwenhoek">
        <title>Denitratimonas tolerans gen. nov., sp. nov., a denitrifying bacterium isolated from a bioreactor for tannery wastewater treatment.</title>
        <authorList>
            <person name="Han S.I."/>
            <person name="Kim J.O."/>
            <person name="Lee Y.R."/>
            <person name="Ekpeghere K.I."/>
            <person name="Koh S.C."/>
            <person name="Whang K.S."/>
        </authorList>
    </citation>
    <scope>NUCLEOTIDE SEQUENCE [LARGE SCALE GENOMIC DNA]</scope>
    <source>
        <strain evidence="15 16">KACC 17565</strain>
    </source>
</reference>
<dbReference type="GO" id="GO:0003723">
    <property type="term" value="F:RNA binding"/>
    <property type="evidence" value="ECO:0007669"/>
    <property type="project" value="UniProtKB-UniRule"/>
</dbReference>
<evidence type="ECO:0000256" key="12">
    <source>
        <dbReference type="HAMAP-Rule" id="MF_01480"/>
    </source>
</evidence>
<dbReference type="RefSeq" id="WP_337335445.1">
    <property type="nucleotide sequence ID" value="NZ_JBBDHC010000011.1"/>
</dbReference>
<keyword evidence="3" id="KW-0479">Metal-binding</keyword>
<proteinExistence type="inferred from homology"/>
<evidence type="ECO:0000256" key="2">
    <source>
        <dbReference type="ARBA" id="ARBA00022722"/>
    </source>
</evidence>
<dbReference type="EC" id="3.1.-.-" evidence="12"/>
<dbReference type="EMBL" id="JBBDHC010000011">
    <property type="protein sequence ID" value="MEJ1249726.1"/>
    <property type="molecule type" value="Genomic_DNA"/>
</dbReference>
<evidence type="ECO:0000256" key="13">
    <source>
        <dbReference type="SAM" id="MobiDB-lite"/>
    </source>
</evidence>
<comment type="domain">
    <text evidence="12">Has 2 endonuclease domains. The discontinuous RuvC-like domain cleaves the target DNA noncomplementary to crRNA while the HNH nuclease domain cleaves the target DNA complementary to crRNA.</text>
</comment>
<dbReference type="InterPro" id="IPR003615">
    <property type="entry name" value="HNH_nuc"/>
</dbReference>
<dbReference type="Pfam" id="PF13395">
    <property type="entry name" value="HNH_4"/>
    <property type="match status" value="1"/>
</dbReference>
<keyword evidence="7 12" id="KW-0694">RNA-binding</keyword>
<keyword evidence="10" id="KW-0464">Manganese</keyword>
<dbReference type="Gene3D" id="3.30.420.10">
    <property type="entry name" value="Ribonuclease H-like superfamily/Ribonuclease H"/>
    <property type="match status" value="3"/>
</dbReference>
<dbReference type="InterPro" id="IPR028629">
    <property type="entry name" value="Cas9"/>
</dbReference>
<dbReference type="GO" id="GO:0043571">
    <property type="term" value="P:maintenance of CRISPR repeat elements"/>
    <property type="evidence" value="ECO:0007669"/>
    <property type="project" value="UniProtKB-UniRule"/>
</dbReference>
<evidence type="ECO:0000256" key="6">
    <source>
        <dbReference type="ARBA" id="ARBA00022842"/>
    </source>
</evidence>
<comment type="function">
    <text evidence="12">CRISPR (clustered regularly interspaced short palindromic repeat) is an adaptive immune system that provides protection against mobile genetic elements (viruses, transposable elements and conjugative plasmids). CRISPR clusters contain spacers, sequences complementary to antecedent mobile elements, and target invading nucleic acids. CRISPR clusters are transcribed and processed into CRISPR RNA (crRNA). In type II CRISPR systems correct processing of pre-crRNA requires a trans-encoded small RNA (tracrRNA), endogenous ribonuclease 3 (rnc) and this protein. The tracrRNA serves as a guide for ribonuclease 3-aided processing of pre-crRNA. Subsequently Cas9/crRNA/tracrRNA endonucleolytically cleaves linear or circular dsDNA target complementary to the spacer; Cas9 is inactive in the absence of the 2 guide RNAs (gRNA). Cas9 recognizes the protospacer adjacent motif (PAM) in the CRISPR repeat sequences to help distinguish self versus nonself, as targets within the bacterial CRISPR locus do not have PAMs. PAM recognition is also required for catalytic activity.</text>
</comment>
<feature type="region of interest" description="Disordered" evidence="13">
    <location>
        <begin position="150"/>
        <end position="171"/>
    </location>
</feature>
<keyword evidence="5 12" id="KW-0378">Hydrolase</keyword>
<protein>
    <recommendedName>
        <fullName evidence="12">CRISPR-associated endonuclease Cas9</fullName>
        <ecNumber evidence="12">3.1.-.-</ecNumber>
    </recommendedName>
</protein>
<evidence type="ECO:0000259" key="14">
    <source>
        <dbReference type="PROSITE" id="PS51749"/>
    </source>
</evidence>
<dbReference type="Proteomes" id="UP001364472">
    <property type="component" value="Unassembled WGS sequence"/>
</dbReference>
<comment type="similarity">
    <text evidence="12">Belongs to the CRISPR-associated Cas9 family.</text>
</comment>
<keyword evidence="9 12" id="KW-0238">DNA-binding</keyword>
<dbReference type="GO" id="GO:0016787">
    <property type="term" value="F:hydrolase activity"/>
    <property type="evidence" value="ECO:0007669"/>
    <property type="project" value="UniProtKB-KW"/>
</dbReference>
<evidence type="ECO:0000256" key="10">
    <source>
        <dbReference type="ARBA" id="ARBA00023211"/>
    </source>
</evidence>
<evidence type="ECO:0000313" key="16">
    <source>
        <dbReference type="Proteomes" id="UP001364472"/>
    </source>
</evidence>
<dbReference type="InterPro" id="IPR041383">
    <property type="entry name" value="RuvC_III"/>
</dbReference>
<feature type="active site" description="For RuvC-like nuclease domain" evidence="12">
    <location>
        <position position="20"/>
    </location>
</feature>
<comment type="subunit">
    <text evidence="11 12">Monomer. Binds crRNA and tracrRNA.</text>
</comment>
<comment type="caution">
    <text evidence="15">The sequence shown here is derived from an EMBL/GenBank/DDBJ whole genome shotgun (WGS) entry which is preliminary data.</text>
</comment>
<keyword evidence="16" id="KW-1185">Reference proteome</keyword>
<keyword evidence="2 12" id="KW-0540">Nuclease</keyword>
<evidence type="ECO:0000256" key="1">
    <source>
        <dbReference type="ARBA" id="ARBA00001946"/>
    </source>
</evidence>
<gene>
    <name evidence="12 15" type="primary">cas9</name>
    <name evidence="15" type="synonym">csn1</name>
    <name evidence="15" type="ORF">WB794_08595</name>
</gene>
<keyword evidence="4 12" id="KW-0255">Endonuclease</keyword>
<evidence type="ECO:0000256" key="5">
    <source>
        <dbReference type="ARBA" id="ARBA00022801"/>
    </source>
</evidence>
<dbReference type="InterPro" id="IPR036397">
    <property type="entry name" value="RNaseH_sf"/>
</dbReference>
<accession>A0AAW9R518</accession>
<evidence type="ECO:0000256" key="4">
    <source>
        <dbReference type="ARBA" id="ARBA00022759"/>
    </source>
</evidence>
<dbReference type="Pfam" id="PF18541">
    <property type="entry name" value="RuvC_III"/>
    <property type="match status" value="1"/>
</dbReference>
<sequence>MTQAVNRAPSAPDNHILGLDIGIASVGWCVLGKNRIIDLGVRAFDKAETPDKGESLNKTRRDARLLRRRLHRRAWRLTKLARLLKREGLIDHIAVLKRPPSKGFKTPNLWRLRVEALDRPLSGEEWARVLYHLCKHRGFHWYSKAEQAKGESESGASGGSVKQGLSQNAARMKDKNYRTAAEMVLAEFPDAQRNKQRHYDKALSRVLLDEELGKLFVAQREHGNPFAHAELEHHIRGPGDQRNGLFWKQEPALTGSRLLNMLGHCTFETQEYRAPKASFSAERHVWLTRLVNLRIVVDGIARPLNDEERQFALLLPYRQSRSATKFSYADLRKKLTGEFPRLEGFRFLGLPGARRKKSGEVSDPESEALIRIPAWQELRKTLEDAGLTTEWKQLASDALEGRSEILDGITCVLSVYKDDDEARAELTKLNLPHSEKMIEVLLSIRFDKFSNLSLKALRRIIPLMEQGLRYDEAVAQIPEYGHHSQIVRSPKKSHYLPSFYEYGSGSAKLKDDPSLPRNPVVLRALNQARKVVNAIIAEYGSPAEVHVEMARDLSRPLDERRDIERQQQEYRDRNDAARLRFTELFQRIPNGRDFEKWLLYGEQQGKCAYCLSPLANGSDASSIFTDNRTQVDHVLPYSRSFDDSRNNKVLVHTKCNQEKGNRTPYELLDGQSDSAQWHNFVAWVGGNKSYRLAKRNRLLRKNYGREEAQGFKDRNLNDTRYICKFFKQYVEDNLALSSESKRCVVLSGQLTALLRRRWGLTKSRDSSDRHHALDAAVVAACSHAMVKRMSDYARRKELEHIEQGFVDVETGEVVDVNALRRLEAHFPRPWDGFEDELCLRIGIDRSTGRALEDTSVETLHEGLRRFRDTDNQPRYLDEVLNHVRPLFVSRAPKRRKGGALHEAMIRSIKNAGVEQSYIKTPLSKLTISKLEKIVGAHDGRNEKLIALLRERLERHGDDGSKAFKEPVYKPSSNPEKAPLVRTVKVLDTQKSGVKIRGGVAELGEMTHVDVYAMHDSYYIRPAYLSNEEDHIQQNVIPNGAEFIFSLTKNNLVSIDIGNHVYQGYFVMYESDGRMTLRGHDQPQPDKMYFRKMVSRAKAINKHHVDVLGNVYPPLPRQHRGLA</sequence>
<dbReference type="AlphaFoldDB" id="A0AAW9R518"/>
<evidence type="ECO:0000313" key="15">
    <source>
        <dbReference type="EMBL" id="MEJ1249726.1"/>
    </source>
</evidence>
<comment type="caution">
    <text evidence="12">Lacks conserved residue(s) required for the propagation of feature annotation.</text>
</comment>
<dbReference type="InterPro" id="IPR033114">
    <property type="entry name" value="HNH_CAS9"/>
</dbReference>
<dbReference type="HAMAP" id="MF_01480">
    <property type="entry name" value="Cas9"/>
    <property type="match status" value="1"/>
</dbReference>
<feature type="active site" description="Proton acceptor for HNH nuclease domain" evidence="12">
    <location>
        <position position="633"/>
    </location>
</feature>